<dbReference type="HOGENOM" id="CLU_000288_7_40_1"/>
<sequence length="204" mass="23344">DDMIQFASHISKGMEHIQAKGILHRRLAARNVFLARSAAVGLIAKVSGFGPMRGEEGKYGKKVADRIPIKWMAPESLTKEEGKERVYTKETDVWSFGITLWEIYSLGETPYPTQKSHSVEDLLRSGYRLPKPENCPVPLYHNIMDPCWLEDPKKRPTFEEITRQCGELFHENEDSEFYYGPARQSTVQGAEYVYDNVAHSVKSY</sequence>
<dbReference type="GO" id="GO:0007169">
    <property type="term" value="P:cell surface receptor protein tyrosine kinase signaling pathway"/>
    <property type="evidence" value="ECO:0007669"/>
    <property type="project" value="TreeGrafter"/>
</dbReference>
<dbReference type="PANTHER" id="PTHR24416:SF550">
    <property type="entry name" value="FIBROBLAST GROWTH FACTOR RECEPTOR HOMOLOG 1-RELATED"/>
    <property type="match status" value="1"/>
</dbReference>
<name>X1YTZ2_CAPTE</name>
<evidence type="ECO:0000256" key="7">
    <source>
        <dbReference type="ARBA" id="ARBA00023136"/>
    </source>
</evidence>
<keyword evidence="11" id="KW-1185">Reference proteome</keyword>
<dbReference type="EnsemblMetazoa" id="CapteT107640">
    <property type="protein sequence ID" value="CapteP107640"/>
    <property type="gene ID" value="CapteG107640"/>
</dbReference>
<proteinExistence type="predicted"/>
<keyword evidence="6" id="KW-1133">Transmembrane helix</keyword>
<dbReference type="SUPFAM" id="SSF56112">
    <property type="entry name" value="Protein kinase-like (PK-like)"/>
    <property type="match status" value="1"/>
</dbReference>
<reference evidence="10" key="3">
    <citation type="submission" date="2015-06" db="UniProtKB">
        <authorList>
            <consortium name="EnsemblMetazoa"/>
        </authorList>
    </citation>
    <scope>IDENTIFICATION</scope>
</reference>
<evidence type="ECO:0000313" key="11">
    <source>
        <dbReference type="Proteomes" id="UP000014760"/>
    </source>
</evidence>
<evidence type="ECO:0000256" key="3">
    <source>
        <dbReference type="ARBA" id="ARBA00022729"/>
    </source>
</evidence>
<protein>
    <recommendedName>
        <fullName evidence="9">Protein kinase domain-containing protein</fullName>
    </recommendedName>
</protein>
<evidence type="ECO:0000256" key="2">
    <source>
        <dbReference type="ARBA" id="ARBA00022692"/>
    </source>
</evidence>
<organism evidence="10 11">
    <name type="scientific">Capitella teleta</name>
    <name type="common">Polychaete worm</name>
    <dbReference type="NCBI Taxonomy" id="283909"/>
    <lineage>
        <taxon>Eukaryota</taxon>
        <taxon>Metazoa</taxon>
        <taxon>Spiralia</taxon>
        <taxon>Lophotrochozoa</taxon>
        <taxon>Annelida</taxon>
        <taxon>Polychaeta</taxon>
        <taxon>Sedentaria</taxon>
        <taxon>Scolecida</taxon>
        <taxon>Capitellidae</taxon>
        <taxon>Capitella</taxon>
    </lineage>
</organism>
<evidence type="ECO:0000256" key="5">
    <source>
        <dbReference type="ARBA" id="ARBA00022840"/>
    </source>
</evidence>
<keyword evidence="8" id="KW-0675">Receptor</keyword>
<dbReference type="InterPro" id="IPR000719">
    <property type="entry name" value="Prot_kinase_dom"/>
</dbReference>
<accession>X1YTZ2</accession>
<keyword evidence="5" id="KW-0067">ATP-binding</keyword>
<keyword evidence="4" id="KW-0547">Nucleotide-binding</keyword>
<keyword evidence="2" id="KW-0812">Transmembrane</keyword>
<evidence type="ECO:0000256" key="4">
    <source>
        <dbReference type="ARBA" id="ARBA00022741"/>
    </source>
</evidence>
<dbReference type="EMBL" id="AMQN01000445">
    <property type="status" value="NOT_ANNOTATED_CDS"/>
    <property type="molecule type" value="Genomic_DNA"/>
</dbReference>
<dbReference type="FunFam" id="1.10.510.10:FF:001927">
    <property type="entry name" value="Receptor protein-tyrosine kinase"/>
    <property type="match status" value="1"/>
</dbReference>
<dbReference type="GO" id="GO:0004714">
    <property type="term" value="F:transmembrane receptor protein tyrosine kinase activity"/>
    <property type="evidence" value="ECO:0007669"/>
    <property type="project" value="TreeGrafter"/>
</dbReference>
<dbReference type="PANTHER" id="PTHR24416">
    <property type="entry name" value="TYROSINE-PROTEIN KINASE RECEPTOR"/>
    <property type="match status" value="1"/>
</dbReference>
<reference evidence="11" key="1">
    <citation type="submission" date="2012-12" db="EMBL/GenBank/DDBJ databases">
        <authorList>
            <person name="Hellsten U."/>
            <person name="Grimwood J."/>
            <person name="Chapman J.A."/>
            <person name="Shapiro H."/>
            <person name="Aerts A."/>
            <person name="Otillar R.P."/>
            <person name="Terry A.Y."/>
            <person name="Boore J.L."/>
            <person name="Simakov O."/>
            <person name="Marletaz F."/>
            <person name="Cho S.-J."/>
            <person name="Edsinger-Gonzales E."/>
            <person name="Havlak P."/>
            <person name="Kuo D.-H."/>
            <person name="Larsson T."/>
            <person name="Lv J."/>
            <person name="Arendt D."/>
            <person name="Savage R."/>
            <person name="Osoegawa K."/>
            <person name="de Jong P."/>
            <person name="Lindberg D.R."/>
            <person name="Seaver E.C."/>
            <person name="Weisblat D.A."/>
            <person name="Putnam N.H."/>
            <person name="Grigoriev I.V."/>
            <person name="Rokhsar D.S."/>
        </authorList>
    </citation>
    <scope>NUCLEOTIDE SEQUENCE</scope>
    <source>
        <strain evidence="11">I ESC-2004</strain>
    </source>
</reference>
<keyword evidence="3" id="KW-0732">Signal</keyword>
<dbReference type="GO" id="GO:0043235">
    <property type="term" value="C:receptor complex"/>
    <property type="evidence" value="ECO:0007669"/>
    <property type="project" value="TreeGrafter"/>
</dbReference>
<dbReference type="InterPro" id="IPR001245">
    <property type="entry name" value="Ser-Thr/Tyr_kinase_cat_dom"/>
</dbReference>
<dbReference type="InterPro" id="IPR050122">
    <property type="entry name" value="RTK"/>
</dbReference>
<dbReference type="Pfam" id="PF07714">
    <property type="entry name" value="PK_Tyr_Ser-Thr"/>
    <property type="match status" value="1"/>
</dbReference>
<dbReference type="Gene3D" id="1.10.510.10">
    <property type="entry name" value="Transferase(Phosphotransferase) domain 1"/>
    <property type="match status" value="1"/>
</dbReference>
<evidence type="ECO:0000256" key="1">
    <source>
        <dbReference type="ARBA" id="ARBA00004370"/>
    </source>
</evidence>
<evidence type="ECO:0000256" key="8">
    <source>
        <dbReference type="ARBA" id="ARBA00023170"/>
    </source>
</evidence>
<evidence type="ECO:0000259" key="9">
    <source>
        <dbReference type="PROSITE" id="PS50011"/>
    </source>
</evidence>
<dbReference type="OrthoDB" id="6138886at2759"/>
<dbReference type="GO" id="GO:0005886">
    <property type="term" value="C:plasma membrane"/>
    <property type="evidence" value="ECO:0007669"/>
    <property type="project" value="TreeGrafter"/>
</dbReference>
<dbReference type="PROSITE" id="PS50011">
    <property type="entry name" value="PROTEIN_KINASE_DOM"/>
    <property type="match status" value="1"/>
</dbReference>
<comment type="subcellular location">
    <subcellularLocation>
        <location evidence="1">Membrane</location>
    </subcellularLocation>
</comment>
<dbReference type="InterPro" id="IPR011009">
    <property type="entry name" value="Kinase-like_dom_sf"/>
</dbReference>
<dbReference type="Proteomes" id="UP000014760">
    <property type="component" value="Unassembled WGS sequence"/>
</dbReference>
<dbReference type="AlphaFoldDB" id="X1YTZ2"/>
<dbReference type="PRINTS" id="PR00109">
    <property type="entry name" value="TYRKINASE"/>
</dbReference>
<dbReference type="OMA" id="FRMESPE"/>
<reference evidence="11" key="2">
    <citation type="journal article" date="2013" name="Nature">
        <title>Insights into bilaterian evolution from three spiralian genomes.</title>
        <authorList>
            <person name="Simakov O."/>
            <person name="Marletaz F."/>
            <person name="Cho S.J."/>
            <person name="Edsinger-Gonzales E."/>
            <person name="Havlak P."/>
            <person name="Hellsten U."/>
            <person name="Kuo D.H."/>
            <person name="Larsson T."/>
            <person name="Lv J."/>
            <person name="Arendt D."/>
            <person name="Savage R."/>
            <person name="Osoegawa K."/>
            <person name="de Jong P."/>
            <person name="Grimwood J."/>
            <person name="Chapman J.A."/>
            <person name="Shapiro H."/>
            <person name="Aerts A."/>
            <person name="Otillar R.P."/>
            <person name="Terry A.Y."/>
            <person name="Boore J.L."/>
            <person name="Grigoriev I.V."/>
            <person name="Lindberg D.R."/>
            <person name="Seaver E.C."/>
            <person name="Weisblat D.A."/>
            <person name="Putnam N.H."/>
            <person name="Rokhsar D.S."/>
        </authorList>
    </citation>
    <scope>NUCLEOTIDE SEQUENCE</scope>
    <source>
        <strain evidence="11">I ESC-2004</strain>
    </source>
</reference>
<feature type="domain" description="Protein kinase" evidence="9">
    <location>
        <begin position="1"/>
        <end position="169"/>
    </location>
</feature>
<evidence type="ECO:0000313" key="10">
    <source>
        <dbReference type="EnsemblMetazoa" id="CapteP107640"/>
    </source>
</evidence>
<keyword evidence="7" id="KW-0472">Membrane</keyword>
<evidence type="ECO:0000256" key="6">
    <source>
        <dbReference type="ARBA" id="ARBA00022989"/>
    </source>
</evidence>
<dbReference type="GO" id="GO:0005524">
    <property type="term" value="F:ATP binding"/>
    <property type="evidence" value="ECO:0007669"/>
    <property type="project" value="UniProtKB-KW"/>
</dbReference>